<keyword evidence="1" id="KW-0812">Transmembrane</keyword>
<reference evidence="2 3" key="1">
    <citation type="journal article" date="2016" name="Nat. Commun.">
        <title>Thousands of microbial genomes shed light on interconnected biogeochemical processes in an aquifer system.</title>
        <authorList>
            <person name="Anantharaman K."/>
            <person name="Brown C.T."/>
            <person name="Hug L.A."/>
            <person name="Sharon I."/>
            <person name="Castelle C.J."/>
            <person name="Probst A.J."/>
            <person name="Thomas B.C."/>
            <person name="Singh A."/>
            <person name="Wilkins M.J."/>
            <person name="Karaoz U."/>
            <person name="Brodie E.L."/>
            <person name="Williams K.H."/>
            <person name="Hubbard S.S."/>
            <person name="Banfield J.F."/>
        </authorList>
    </citation>
    <scope>NUCLEOTIDE SEQUENCE [LARGE SCALE GENOMIC DNA]</scope>
</reference>
<dbReference type="EMBL" id="MFAE01000005">
    <property type="protein sequence ID" value="OGD67429.1"/>
    <property type="molecule type" value="Genomic_DNA"/>
</dbReference>
<dbReference type="AlphaFoldDB" id="A0A1F5EJ16"/>
<evidence type="ECO:0000313" key="2">
    <source>
        <dbReference type="EMBL" id="OGD67429.1"/>
    </source>
</evidence>
<protein>
    <recommendedName>
        <fullName evidence="4">Ada DNA repair metal-binding domain-containing protein</fullName>
    </recommendedName>
</protein>
<dbReference type="Gene3D" id="3.40.10.10">
    <property type="entry name" value="DNA Methylphosphotriester Repair Domain"/>
    <property type="match status" value="1"/>
</dbReference>
<evidence type="ECO:0008006" key="4">
    <source>
        <dbReference type="Google" id="ProtNLM"/>
    </source>
</evidence>
<feature type="transmembrane region" description="Helical" evidence="1">
    <location>
        <begin position="24"/>
        <end position="43"/>
    </location>
</feature>
<gene>
    <name evidence="2" type="ORF">A2442_02900</name>
</gene>
<dbReference type="InterPro" id="IPR035451">
    <property type="entry name" value="Ada-like_dom_sf"/>
</dbReference>
<evidence type="ECO:0000313" key="3">
    <source>
        <dbReference type="Proteomes" id="UP000179003"/>
    </source>
</evidence>
<dbReference type="SUPFAM" id="SSF57884">
    <property type="entry name" value="Ada DNA repair protein, N-terminal domain (N-Ada 10)"/>
    <property type="match status" value="1"/>
</dbReference>
<dbReference type="Proteomes" id="UP000179003">
    <property type="component" value="Unassembled WGS sequence"/>
</dbReference>
<name>A0A1F5EJ16_9BACT</name>
<proteinExistence type="predicted"/>
<evidence type="ECO:0000256" key="1">
    <source>
        <dbReference type="SAM" id="Phobius"/>
    </source>
</evidence>
<comment type="caution">
    <text evidence="2">The sequence shown here is derived from an EMBL/GenBank/DDBJ whole genome shotgun (WGS) entry which is preliminary data.</text>
</comment>
<keyword evidence="1" id="KW-1133">Transmembrane helix</keyword>
<accession>A0A1F5EJ16</accession>
<keyword evidence="1" id="KW-0472">Membrane</keyword>
<organism evidence="2 3">
    <name type="scientific">Candidatus Campbellbacteria bacterium RIFOXYC2_FULL_35_25</name>
    <dbReference type="NCBI Taxonomy" id="1797582"/>
    <lineage>
        <taxon>Bacteria</taxon>
        <taxon>Candidatus Campbelliibacteriota</taxon>
    </lineage>
</organism>
<dbReference type="STRING" id="1797582.A2442_02900"/>
<sequence length="122" mass="13700">MRESIRYLTNKIKLVSDFFNSQDVFLVFTIILVASASFGLGRLSKITENDFPLQINNIASVSEVIESNEVKGNYVVSKNGSKYHLPWCSGAQRISETNKIWFETKEEAENKGYTPAANCKGI</sequence>